<dbReference type="AlphaFoldDB" id="A0A8D5JSW2"/>
<organism evidence="3 4">
    <name type="scientific">Desulfomarina profundi</name>
    <dbReference type="NCBI Taxonomy" id="2772557"/>
    <lineage>
        <taxon>Bacteria</taxon>
        <taxon>Pseudomonadati</taxon>
        <taxon>Thermodesulfobacteriota</taxon>
        <taxon>Desulfobulbia</taxon>
        <taxon>Desulfobulbales</taxon>
        <taxon>Desulfobulbaceae</taxon>
        <taxon>Desulfomarina</taxon>
    </lineage>
</organism>
<evidence type="ECO:0000313" key="3">
    <source>
        <dbReference type="EMBL" id="BCL62541.1"/>
    </source>
</evidence>
<dbReference type="EMBL" id="AP024086">
    <property type="protein sequence ID" value="BCL62541.1"/>
    <property type="molecule type" value="Genomic_DNA"/>
</dbReference>
<sequence>MKLSLTGCRSLEYSPAAPAPQEKDNHVVLEVACCAICRTDAKMWNQGHRDLALPRVPGHEIAGFDNSGKLFTVWPGQACGQCRYCREGRENLCEDMRIIGFHSDGGFARFVSVPEDSLVAVTEKIEPRCLTFAEPVACVINGLSKFPTEPNSRVIIYGAAW</sequence>
<evidence type="ECO:0000259" key="2">
    <source>
        <dbReference type="Pfam" id="PF08240"/>
    </source>
</evidence>
<dbReference type="RefSeq" id="WP_228854889.1">
    <property type="nucleotide sequence ID" value="NZ_AP024086.1"/>
</dbReference>
<dbReference type="InterPro" id="IPR013154">
    <property type="entry name" value="ADH-like_N"/>
</dbReference>
<keyword evidence="4" id="KW-1185">Reference proteome</keyword>
<keyword evidence="1" id="KW-0560">Oxidoreductase</keyword>
<dbReference type="Proteomes" id="UP000826725">
    <property type="component" value="Chromosome"/>
</dbReference>
<dbReference type="InterPro" id="IPR050129">
    <property type="entry name" value="Zn_alcohol_dh"/>
</dbReference>
<feature type="domain" description="Alcohol dehydrogenase-like N-terminal" evidence="2">
    <location>
        <begin position="24"/>
        <end position="121"/>
    </location>
</feature>
<dbReference type="PANTHER" id="PTHR43401">
    <property type="entry name" value="L-THREONINE 3-DEHYDROGENASE"/>
    <property type="match status" value="1"/>
</dbReference>
<name>A0A8D5JSW2_9BACT</name>
<evidence type="ECO:0000256" key="1">
    <source>
        <dbReference type="ARBA" id="ARBA00023002"/>
    </source>
</evidence>
<evidence type="ECO:0000313" key="4">
    <source>
        <dbReference type="Proteomes" id="UP000826725"/>
    </source>
</evidence>
<dbReference type="PANTHER" id="PTHR43401:SF2">
    <property type="entry name" value="L-THREONINE 3-DEHYDROGENASE"/>
    <property type="match status" value="1"/>
</dbReference>
<dbReference type="GO" id="GO:0016491">
    <property type="term" value="F:oxidoreductase activity"/>
    <property type="evidence" value="ECO:0007669"/>
    <property type="project" value="UniProtKB-KW"/>
</dbReference>
<protein>
    <recommendedName>
        <fullName evidence="2">Alcohol dehydrogenase-like N-terminal domain-containing protein</fullName>
    </recommendedName>
</protein>
<dbReference type="Pfam" id="PF08240">
    <property type="entry name" value="ADH_N"/>
    <property type="match status" value="1"/>
</dbReference>
<dbReference type="KEGG" id="dbk:DGMP_32340"/>
<accession>A0A8D5JSW2</accession>
<gene>
    <name evidence="3" type="ORF">DGMP_32340</name>
</gene>
<reference evidence="3" key="1">
    <citation type="submission" date="2020-09" db="EMBL/GenBank/DDBJ databases">
        <title>Desulfogranum mesoprofundum gen. nov., sp. nov., a novel mesophilic, sulfate-reducing chemolithoautotroph isolated from a deep-sea hydrothermal vent chimney in the Suiyo Seamount.</title>
        <authorList>
            <person name="Hashimoto Y."/>
            <person name="Nakagawa S."/>
        </authorList>
    </citation>
    <scope>NUCLEOTIDE SEQUENCE</scope>
    <source>
        <strain evidence="3">KT2</strain>
    </source>
</reference>
<proteinExistence type="predicted"/>